<dbReference type="Pfam" id="PF14309">
    <property type="entry name" value="DUF4378"/>
    <property type="match status" value="1"/>
</dbReference>
<feature type="region of interest" description="Disordered" evidence="1">
    <location>
        <begin position="92"/>
        <end position="117"/>
    </location>
</feature>
<evidence type="ECO:0000259" key="2">
    <source>
        <dbReference type="Pfam" id="PF14309"/>
    </source>
</evidence>
<dbReference type="AlphaFoldDB" id="A0A445A9P9"/>
<proteinExistence type="predicted"/>
<dbReference type="Gramene" id="arahy.Tifrunner.gnm2.ann2.Ah13g054200.1">
    <property type="protein sequence ID" value="arahy.Tifrunner.gnm2.ann2.Ah13g054200.1-CDS"/>
    <property type="gene ID" value="arahy.Tifrunner.gnm2.ann2.Ah13g054200"/>
</dbReference>
<dbReference type="InterPro" id="IPR025486">
    <property type="entry name" value="DUF4378"/>
</dbReference>
<protein>
    <recommendedName>
        <fullName evidence="2">DUF4378 domain-containing protein</fullName>
    </recommendedName>
</protein>
<accession>A0A445A9P9</accession>
<organism evidence="3 4">
    <name type="scientific">Arachis hypogaea</name>
    <name type="common">Peanut</name>
    <dbReference type="NCBI Taxonomy" id="3818"/>
    <lineage>
        <taxon>Eukaryota</taxon>
        <taxon>Viridiplantae</taxon>
        <taxon>Streptophyta</taxon>
        <taxon>Embryophyta</taxon>
        <taxon>Tracheophyta</taxon>
        <taxon>Spermatophyta</taxon>
        <taxon>Magnoliopsida</taxon>
        <taxon>eudicotyledons</taxon>
        <taxon>Gunneridae</taxon>
        <taxon>Pentapetalae</taxon>
        <taxon>rosids</taxon>
        <taxon>fabids</taxon>
        <taxon>Fabales</taxon>
        <taxon>Fabaceae</taxon>
        <taxon>Papilionoideae</taxon>
        <taxon>50 kb inversion clade</taxon>
        <taxon>dalbergioids sensu lato</taxon>
        <taxon>Dalbergieae</taxon>
        <taxon>Pterocarpus clade</taxon>
        <taxon>Arachis</taxon>
    </lineage>
</organism>
<dbReference type="EMBL" id="SDMP01000013">
    <property type="protein sequence ID" value="RYR23118.1"/>
    <property type="molecule type" value="Genomic_DNA"/>
</dbReference>
<gene>
    <name evidence="3" type="ORF">Ahy_B03g068386</name>
</gene>
<dbReference type="Proteomes" id="UP000289738">
    <property type="component" value="Chromosome B03"/>
</dbReference>
<evidence type="ECO:0000313" key="4">
    <source>
        <dbReference type="Proteomes" id="UP000289738"/>
    </source>
</evidence>
<keyword evidence="4" id="KW-1185">Reference proteome</keyword>
<comment type="caution">
    <text evidence="3">The sequence shown here is derived from an EMBL/GenBank/DDBJ whole genome shotgun (WGS) entry which is preliminary data.</text>
</comment>
<evidence type="ECO:0000313" key="3">
    <source>
        <dbReference type="EMBL" id="RYR23118.1"/>
    </source>
</evidence>
<feature type="region of interest" description="Disordered" evidence="1">
    <location>
        <begin position="471"/>
        <end position="491"/>
    </location>
</feature>
<dbReference type="PANTHER" id="PTHR47071:SF2">
    <property type="entry name" value="PROTEIN TRM32"/>
    <property type="match status" value="1"/>
</dbReference>
<feature type="domain" description="DUF4378" evidence="2">
    <location>
        <begin position="574"/>
        <end position="723"/>
    </location>
</feature>
<dbReference type="PANTHER" id="PTHR47071">
    <property type="entry name" value="PROTEIN TRM32"/>
    <property type="match status" value="1"/>
</dbReference>
<reference evidence="3 4" key="1">
    <citation type="submission" date="2019-01" db="EMBL/GenBank/DDBJ databases">
        <title>Sequencing of cultivated peanut Arachis hypogaea provides insights into genome evolution and oil improvement.</title>
        <authorList>
            <person name="Chen X."/>
        </authorList>
    </citation>
    <scope>NUCLEOTIDE SEQUENCE [LARGE SCALE GENOMIC DNA]</scope>
    <source>
        <strain evidence="4">cv. Fuhuasheng</strain>
        <tissue evidence="3">Leaves</tissue>
    </source>
</reference>
<sequence>MGKKHSLSCMKTSATVEFHQENNDEGPRCMWGMLHILDYHHWLNIRNVFPLKKHHYPSRLATYKRINILHSHWGDQQIGDEETEPLLARQHEQKCSAKGKSSSKSRNKRSQTENSKGWIISFHGESKNLGSSHKFVQSKAHNTKEGVLDQSLMEANKLHRDTPVNSKRYSDSLEVLGVEKDLILKYLHDLHVGGENLQLQLAFNKKASLKKSGSVHQTSQVRSIISPTTFEHKQSEIWPFDKKNKLLHSTQALKTFASIKQKQRFSSSSSNPQGLNHKGWNQLVLHRFKVIKQKIKHALKEFKKSGYQTSVEAIHHHRASSEYGITNTENGISDENKYFCFDSSRHEFCGCKRRKSSLNGESIDRYTQLFEQSFGKDIKCHGSMSKSLKFPNEDKDNSMSLCQCPPKASRRDLSLPNLDSFNFLILHEALSVANDIHVQRKPVRLPLNKDISLDHITETEMEEAMDIRGNDANAAPLSDKTMETNDGELEDDVSSDTHELALEDGSFLQEQLQVQISMAKEAIATLEASDVEGRELNTRSSSMNELEIELPNNTNAIAESRGIKSDDEDIDSNFKYVKHVLEYLGLMGNEENIVQLIKPSLLMDFDTSWFHEIESNGEDSVRSNHHHHHLLLSNIVKEVLLQIYETSSSTYITIMHKGQQHLLNEVWIRVNLYLRLRPELDQTLDDVVGRDLAKNNGWMILKHEEECVALELEENIFKDLVDEIIFT</sequence>
<name>A0A445A9P9_ARAHY</name>
<dbReference type="InterPro" id="IPR044257">
    <property type="entry name" value="TRM32-like"/>
</dbReference>
<evidence type="ECO:0000256" key="1">
    <source>
        <dbReference type="SAM" id="MobiDB-lite"/>
    </source>
</evidence>